<dbReference type="PANTHER" id="PTHR38788">
    <property type="entry name" value="CLR5 DOMAIN-CONTAINING PROTEIN"/>
    <property type="match status" value="1"/>
</dbReference>
<accession>A0A4Q4M2X8</accession>
<dbReference type="Proteomes" id="UP000292402">
    <property type="component" value="Unassembled WGS sequence"/>
</dbReference>
<evidence type="ECO:0000313" key="4">
    <source>
        <dbReference type="Proteomes" id="UP000292402"/>
    </source>
</evidence>
<feature type="region of interest" description="Disordered" evidence="1">
    <location>
        <begin position="103"/>
        <end position="126"/>
    </location>
</feature>
<dbReference type="EMBL" id="PDXA01000058">
    <property type="protein sequence ID" value="RYN39401.1"/>
    <property type="molecule type" value="Genomic_DNA"/>
</dbReference>
<feature type="compositionally biased region" description="Polar residues" evidence="1">
    <location>
        <begin position="107"/>
        <end position="116"/>
    </location>
</feature>
<reference evidence="4" key="1">
    <citation type="journal article" date="2019" name="bioRxiv">
        <title>Genomics, evolutionary history and diagnostics of the Alternaria alternata species group including apple and Asian pear pathotypes.</title>
        <authorList>
            <person name="Armitage A.D."/>
            <person name="Cockerton H.M."/>
            <person name="Sreenivasaprasad S."/>
            <person name="Woodhall J.W."/>
            <person name="Lane C.R."/>
            <person name="Harrison R.J."/>
            <person name="Clarkson J.P."/>
        </authorList>
    </citation>
    <scope>NUCLEOTIDE SEQUENCE [LARGE SCALE GENOMIC DNA]</scope>
    <source>
        <strain evidence="4">FERA 1082</strain>
    </source>
</reference>
<protein>
    <recommendedName>
        <fullName evidence="2">Clr5 domain-containing protein</fullName>
    </recommendedName>
</protein>
<gene>
    <name evidence="3" type="ORF">AA0114_g11342</name>
</gene>
<comment type="caution">
    <text evidence="3">The sequence shown here is derived from an EMBL/GenBank/DDBJ whole genome shotgun (WGS) entry which is preliminary data.</text>
</comment>
<organism evidence="3 4">
    <name type="scientific">Alternaria tenuissima</name>
    <dbReference type="NCBI Taxonomy" id="119927"/>
    <lineage>
        <taxon>Eukaryota</taxon>
        <taxon>Fungi</taxon>
        <taxon>Dikarya</taxon>
        <taxon>Ascomycota</taxon>
        <taxon>Pezizomycotina</taxon>
        <taxon>Dothideomycetes</taxon>
        <taxon>Pleosporomycetidae</taxon>
        <taxon>Pleosporales</taxon>
        <taxon>Pleosporineae</taxon>
        <taxon>Pleosporaceae</taxon>
        <taxon>Alternaria</taxon>
        <taxon>Alternaria sect. Alternaria</taxon>
        <taxon>Alternaria alternata complex</taxon>
    </lineage>
</organism>
<proteinExistence type="predicted"/>
<sequence>MDGFVENEFAQYRGSQEQTAPDFSLAPQAGIRADQWMLTRNLERPAIYPGQTFPYQTFSGATRFQPPQASHNASLPLPDFSHGSSARYYEPSSLPQPLNFPLPGYDHTNQTGTEQQSTRHRNSKKNIHRDEDWVQHRHEIRRLYVDEDRTLQDTMARMASEHNFHASQRTYKKKLDEWGIWKNLPLPVAQFIVEKNKQRGGKATDFILFDKPVSLEKVEEAVRRSKGGALASSNDFPMQTPTGLLYGSPGHLTAMTTSPMPGSALNQLRTPISEPSASFPLFAPELPWGMRVEDVEEIVKDAESYVQSHNETMAEAKYREALSGYETLLPPTDDRTLEIAYRLADLYASQKMMGKADEVLDQMNRKIVGQRGLSHQKSNVHFLRISNMYRKWGREADARILIQRLVETRTQTSAATPFASLPGIPVPSIQSLLRDGRASASNPSTIRSTVELELKFLKTQLTEMSTVDSLMMLEPEILATMQTCKQNLAKLHVQLLEAATLLMKLSDSLGKRMETEVASSQLRRAHKHSESACLVVLQERAESLDLDAVREIIAVVGKHIQLQGHRGTSTVQRLLELLTCRVDEDFADEPSHIVITYVHIAHMYALEDENDEMKRSFESSLSRSMALLGDRSALRRSLESIFKAGNVANIDDLVKETVESLVMEHPLRYASSR</sequence>
<feature type="region of interest" description="Disordered" evidence="1">
    <location>
        <begin position="1"/>
        <end position="21"/>
    </location>
</feature>
<dbReference type="PANTHER" id="PTHR38788:SF3">
    <property type="entry name" value="CLR5 DOMAIN-CONTAINING PROTEIN"/>
    <property type="match status" value="1"/>
</dbReference>
<dbReference type="InterPro" id="IPR011990">
    <property type="entry name" value="TPR-like_helical_dom_sf"/>
</dbReference>
<dbReference type="Gene3D" id="1.25.40.10">
    <property type="entry name" value="Tetratricopeptide repeat domain"/>
    <property type="match status" value="1"/>
</dbReference>
<evidence type="ECO:0000313" key="3">
    <source>
        <dbReference type="EMBL" id="RYN39401.1"/>
    </source>
</evidence>
<dbReference type="InterPro" id="IPR025676">
    <property type="entry name" value="Clr5_dom"/>
</dbReference>
<feature type="domain" description="Clr5" evidence="2">
    <location>
        <begin position="130"/>
        <end position="180"/>
    </location>
</feature>
<evidence type="ECO:0000259" key="2">
    <source>
        <dbReference type="Pfam" id="PF14420"/>
    </source>
</evidence>
<dbReference type="AlphaFoldDB" id="A0A4Q4M2X8"/>
<dbReference type="Pfam" id="PF14420">
    <property type="entry name" value="Clr5"/>
    <property type="match status" value="1"/>
</dbReference>
<name>A0A4Q4M2X8_9PLEO</name>
<evidence type="ECO:0000256" key="1">
    <source>
        <dbReference type="SAM" id="MobiDB-lite"/>
    </source>
</evidence>